<dbReference type="Gene3D" id="3.40.50.720">
    <property type="entry name" value="NAD(P)-binding Rossmann-like Domain"/>
    <property type="match status" value="1"/>
</dbReference>
<reference evidence="2 3" key="1">
    <citation type="submission" date="2012-12" db="EMBL/GenBank/DDBJ databases">
        <title>Whole genome shotgun sequence of Gordonia aichiensis NBRC 108223.</title>
        <authorList>
            <person name="Isaki-Nakamura S."/>
            <person name="Hosoyama A."/>
            <person name="Tsuchikane K."/>
            <person name="Ando Y."/>
            <person name="Baba S."/>
            <person name="Ohji S."/>
            <person name="Hamada M."/>
            <person name="Tamura T."/>
            <person name="Yamazoe A."/>
            <person name="Yamazaki S."/>
            <person name="Fujita N."/>
        </authorList>
    </citation>
    <scope>NUCLEOTIDE SEQUENCE [LARGE SCALE GENOMIC DNA]</scope>
    <source>
        <strain evidence="2 3">NBRC 108223</strain>
    </source>
</reference>
<feature type="domain" description="Enoyl reductase (ER)" evidence="1">
    <location>
        <begin position="10"/>
        <end position="312"/>
    </location>
</feature>
<dbReference type="InterPro" id="IPR020843">
    <property type="entry name" value="ER"/>
</dbReference>
<dbReference type="OrthoDB" id="3571427at2"/>
<keyword evidence="3" id="KW-1185">Reference proteome</keyword>
<evidence type="ECO:0000259" key="1">
    <source>
        <dbReference type="SMART" id="SM00829"/>
    </source>
</evidence>
<name>L7KSP6_9ACTN</name>
<evidence type="ECO:0000313" key="3">
    <source>
        <dbReference type="Proteomes" id="UP000010988"/>
    </source>
</evidence>
<protein>
    <recommendedName>
        <fullName evidence="1">Enoyl reductase (ER) domain-containing protein</fullName>
    </recommendedName>
</protein>
<dbReference type="EMBL" id="BANR01000029">
    <property type="protein sequence ID" value="GAC50748.1"/>
    <property type="molecule type" value="Genomic_DNA"/>
</dbReference>
<dbReference type="InterPro" id="IPR011032">
    <property type="entry name" value="GroES-like_sf"/>
</dbReference>
<sequence length="314" mass="33026">MRAARVHRWNTAPIVDTVADPTRGDGQSIVRIDAATVSHLDLTVATGSFDLVPPLPYVPGCEGSGSVLDSDTYPVGTQVIFRDGAVGLDRDGTWQERLAVADDSLIVLDQRLDAAVASTFFVPTTTAYVAVHDLGHVQQGQTVLVSGATGAVGSMVVQLARRAGAHVIALVSRRTRLPALPPGVEGIALEDTTATGRLALTRPGHVLIDTIGGPDVVERIGWVRPGGAAICVGYTAGAEVRLDLPNWLFTDVALVPVNLMNCEARALEIARKLLPQIAAGDIAIAVEEFDLERVATAVDRVARGAIAGRAVIRF</sequence>
<dbReference type="SMART" id="SM00829">
    <property type="entry name" value="PKS_ER"/>
    <property type="match status" value="1"/>
</dbReference>
<dbReference type="eggNOG" id="COG0604">
    <property type="taxonomic scope" value="Bacteria"/>
</dbReference>
<dbReference type="Gene3D" id="3.90.180.10">
    <property type="entry name" value="Medium-chain alcohol dehydrogenases, catalytic domain"/>
    <property type="match status" value="1"/>
</dbReference>
<comment type="caution">
    <text evidence="2">The sequence shown here is derived from an EMBL/GenBank/DDBJ whole genome shotgun (WGS) entry which is preliminary data.</text>
</comment>
<dbReference type="PANTHER" id="PTHR43677">
    <property type="entry name" value="SHORT-CHAIN DEHYDROGENASE/REDUCTASE"/>
    <property type="match status" value="1"/>
</dbReference>
<dbReference type="SUPFAM" id="SSF51735">
    <property type="entry name" value="NAD(P)-binding Rossmann-fold domains"/>
    <property type="match status" value="1"/>
</dbReference>
<dbReference type="SUPFAM" id="SSF50129">
    <property type="entry name" value="GroES-like"/>
    <property type="match status" value="1"/>
</dbReference>
<dbReference type="InterPro" id="IPR036291">
    <property type="entry name" value="NAD(P)-bd_dom_sf"/>
</dbReference>
<proteinExistence type="predicted"/>
<dbReference type="PANTHER" id="PTHR43677:SF4">
    <property type="entry name" value="QUINONE OXIDOREDUCTASE-LIKE PROTEIN 2"/>
    <property type="match status" value="1"/>
</dbReference>
<evidence type="ECO:0000313" key="2">
    <source>
        <dbReference type="EMBL" id="GAC50748.1"/>
    </source>
</evidence>
<dbReference type="Pfam" id="PF08240">
    <property type="entry name" value="ADH_N"/>
    <property type="match status" value="1"/>
</dbReference>
<gene>
    <name evidence="2" type="ORF">GOACH_29_00360</name>
</gene>
<dbReference type="STRING" id="1220583.GOACH_29_00360"/>
<dbReference type="Proteomes" id="UP000010988">
    <property type="component" value="Unassembled WGS sequence"/>
</dbReference>
<dbReference type="InterPro" id="IPR051397">
    <property type="entry name" value="Zn-ADH-like_protein"/>
</dbReference>
<dbReference type="InterPro" id="IPR013154">
    <property type="entry name" value="ADH-like_N"/>
</dbReference>
<dbReference type="GO" id="GO:0016491">
    <property type="term" value="F:oxidoreductase activity"/>
    <property type="evidence" value="ECO:0007669"/>
    <property type="project" value="InterPro"/>
</dbReference>
<dbReference type="AlphaFoldDB" id="L7KSP6"/>
<dbReference type="RefSeq" id="WP_005179086.1">
    <property type="nucleotide sequence ID" value="NZ_BANR01000029.1"/>
</dbReference>
<accession>L7KSP6</accession>
<organism evidence="2 3">
    <name type="scientific">Gordonia aichiensis NBRC 108223</name>
    <dbReference type="NCBI Taxonomy" id="1220583"/>
    <lineage>
        <taxon>Bacteria</taxon>
        <taxon>Bacillati</taxon>
        <taxon>Actinomycetota</taxon>
        <taxon>Actinomycetes</taxon>
        <taxon>Mycobacteriales</taxon>
        <taxon>Gordoniaceae</taxon>
        <taxon>Gordonia</taxon>
    </lineage>
</organism>